<evidence type="ECO:0000256" key="1">
    <source>
        <dbReference type="SAM" id="Phobius"/>
    </source>
</evidence>
<dbReference type="OrthoDB" id="1787445at2"/>
<dbReference type="AlphaFoldDB" id="H6LJ07"/>
<reference evidence="3" key="1">
    <citation type="submission" date="2011-07" db="EMBL/GenBank/DDBJ databases">
        <title>Complete genome sequence of Acetobacterium woodii.</title>
        <authorList>
            <person name="Poehlein A."/>
            <person name="Schmidt S."/>
            <person name="Kaster A.-K."/>
            <person name="Goenrich M."/>
            <person name="Vollmers J."/>
            <person name="Thuermer A."/>
            <person name="Gottschalk G."/>
            <person name="Thauer R.K."/>
            <person name="Daniel R."/>
            <person name="Mueller V."/>
        </authorList>
    </citation>
    <scope>NUCLEOTIDE SEQUENCE [LARGE SCALE GENOMIC DNA]</scope>
    <source>
        <strain evidence="3">ATCC 29683 / DSM 1030 / JCM 2381 / KCTC 1655 / WB1</strain>
    </source>
</reference>
<keyword evidence="1" id="KW-0812">Transmembrane</keyword>
<dbReference type="RefSeq" id="WP_014354973.1">
    <property type="nucleotide sequence ID" value="NC_016894.1"/>
</dbReference>
<protein>
    <submittedName>
        <fullName evidence="2">Uncharacterized protein</fullName>
    </submittedName>
</protein>
<dbReference type="KEGG" id="awo:Awo_c05710"/>
<name>H6LJ07_ACEWD</name>
<feature type="transmembrane region" description="Helical" evidence="1">
    <location>
        <begin position="70"/>
        <end position="87"/>
    </location>
</feature>
<feature type="transmembrane region" description="Helical" evidence="1">
    <location>
        <begin position="47"/>
        <end position="64"/>
    </location>
</feature>
<dbReference type="HOGENOM" id="CLU_135084_1_0_9"/>
<reference evidence="2 3" key="2">
    <citation type="journal article" date="2012" name="PLoS ONE">
        <title>An ancient pathway combining carbon dioxide fixation with the generation and utilization of a sodium ion gradient for ATP synthesis.</title>
        <authorList>
            <person name="Poehlein A."/>
            <person name="Schmidt S."/>
            <person name="Kaster A.K."/>
            <person name="Goenrich M."/>
            <person name="Vollmers J."/>
            <person name="Thurmer A."/>
            <person name="Bertsch J."/>
            <person name="Schuchmann K."/>
            <person name="Voigt B."/>
            <person name="Hecker M."/>
            <person name="Daniel R."/>
            <person name="Thauer R.K."/>
            <person name="Gottschalk G."/>
            <person name="Muller V."/>
        </authorList>
    </citation>
    <scope>NUCLEOTIDE SEQUENCE [LARGE SCALE GENOMIC DNA]</scope>
    <source>
        <strain evidence="3">ATCC 29683 / DSM 1030 / JCM 2381 / KCTC 1655 / WB1</strain>
    </source>
</reference>
<gene>
    <name evidence="2" type="ordered locus">Awo_c05710</name>
</gene>
<proteinExistence type="predicted"/>
<keyword evidence="1" id="KW-1133">Transmembrane helix</keyword>
<evidence type="ECO:0000313" key="2">
    <source>
        <dbReference type="EMBL" id="AFA47370.1"/>
    </source>
</evidence>
<keyword evidence="3" id="KW-1185">Reference proteome</keyword>
<feature type="transmembrane region" description="Helical" evidence="1">
    <location>
        <begin position="99"/>
        <end position="120"/>
    </location>
</feature>
<evidence type="ECO:0000313" key="3">
    <source>
        <dbReference type="Proteomes" id="UP000007177"/>
    </source>
</evidence>
<keyword evidence="1" id="KW-0472">Membrane</keyword>
<sequence>MDRIKEQFMKLTLLELMIKGIPEATLFTLGMYAFTGTKIVKASWPKLRVFALVMFLWTYFVRLLPINYGVNILLVLILTIFLGVMFLKIPLIQCMKASLLNAIAIVVGEGLNFLLLQVVYGAQKTQEIIGNPFLKAINTIPSTIIFGSIVIFVYYFNSARAKEQDHVDID</sequence>
<organism evidence="2 3">
    <name type="scientific">Acetobacterium woodii (strain ATCC 29683 / DSM 1030 / JCM 2381 / KCTC 1655 / WB1)</name>
    <dbReference type="NCBI Taxonomy" id="931626"/>
    <lineage>
        <taxon>Bacteria</taxon>
        <taxon>Bacillati</taxon>
        <taxon>Bacillota</taxon>
        <taxon>Clostridia</taxon>
        <taxon>Eubacteriales</taxon>
        <taxon>Eubacteriaceae</taxon>
        <taxon>Acetobacterium</taxon>
    </lineage>
</organism>
<dbReference type="STRING" id="931626.Awo_c05710"/>
<accession>H6LJ07</accession>
<dbReference type="EMBL" id="CP002987">
    <property type="protein sequence ID" value="AFA47370.1"/>
    <property type="molecule type" value="Genomic_DNA"/>
</dbReference>
<dbReference type="Proteomes" id="UP000007177">
    <property type="component" value="Chromosome"/>
</dbReference>
<feature type="transmembrane region" description="Helical" evidence="1">
    <location>
        <begin position="140"/>
        <end position="156"/>
    </location>
</feature>